<gene>
    <name evidence="2" type="ORF">DM01DRAFT_1407811</name>
</gene>
<evidence type="ECO:0000313" key="3">
    <source>
        <dbReference type="Proteomes" id="UP000242146"/>
    </source>
</evidence>
<dbReference type="EMBL" id="MCGT01000015">
    <property type="protein sequence ID" value="ORX53677.1"/>
    <property type="molecule type" value="Genomic_DNA"/>
</dbReference>
<dbReference type="STRING" id="101127.A0A1X2GHD0"/>
<dbReference type="OrthoDB" id="2257229at2759"/>
<dbReference type="AlphaFoldDB" id="A0A1X2GHD0"/>
<evidence type="ECO:0000256" key="1">
    <source>
        <dbReference type="SAM" id="MobiDB-lite"/>
    </source>
</evidence>
<sequence length="477" mass="54508">MTSHNITRLDNASIERFNARRRCWYLTCIRCRNSATRQRSPPSETMINWDELDEFYDQFRHNPALPINVVLTTLSTCQLATFLSMTLQDAQLSPFTLPLQAQASIDNNLQKRRVKQRQRRLPPDTRWCLSHLDTLSMKTFVLHFELIDKQYATARYKTILNDQLDPTTGAALLEQYKQWKATTDYVVFWQDRNRLKTITESHASCSAFVGDLILRVTPRPMAMRVDNDARRKDEQDGSSSNASVTATEDEGLDSNDTTLKCWMIGSTNITELFDAYRQQTCSLPRPCKLETSLQELLAVSNILFLDPNNHSTAMANLLTKLPELPILDQESFRDRAAVHLLRCISSVDEDQTDIRPDAIISTLLQHCHGHPLGFGEVKPGSRSTTKHAAIMDILRLAIICKRSIDKWHRPNFLAIMILGYRIAFFVVSKRHDMYTMLEIASLNVAVSISDLHTFATRKNLDLLSAVSHCFWETCATP</sequence>
<feature type="compositionally biased region" description="Polar residues" evidence="1">
    <location>
        <begin position="237"/>
        <end position="246"/>
    </location>
</feature>
<proteinExistence type="predicted"/>
<reference evidence="2 3" key="1">
    <citation type="submission" date="2016-07" db="EMBL/GenBank/DDBJ databases">
        <title>Pervasive Adenine N6-methylation of Active Genes in Fungi.</title>
        <authorList>
            <consortium name="DOE Joint Genome Institute"/>
            <person name="Mondo S.J."/>
            <person name="Dannebaum R.O."/>
            <person name="Kuo R.C."/>
            <person name="Labutti K."/>
            <person name="Haridas S."/>
            <person name="Kuo A."/>
            <person name="Salamov A."/>
            <person name="Ahrendt S.R."/>
            <person name="Lipzen A."/>
            <person name="Sullivan W."/>
            <person name="Andreopoulos W.B."/>
            <person name="Clum A."/>
            <person name="Lindquist E."/>
            <person name="Daum C."/>
            <person name="Ramamoorthy G.K."/>
            <person name="Gryganskyi A."/>
            <person name="Culley D."/>
            <person name="Magnuson J.K."/>
            <person name="James T.Y."/>
            <person name="O'Malley M.A."/>
            <person name="Stajich J.E."/>
            <person name="Spatafora J.W."/>
            <person name="Visel A."/>
            <person name="Grigoriev I.V."/>
        </authorList>
    </citation>
    <scope>NUCLEOTIDE SEQUENCE [LARGE SCALE GENOMIC DNA]</scope>
    <source>
        <strain evidence="2 3">NRRL 3301</strain>
    </source>
</reference>
<accession>A0A1X2GHD0</accession>
<name>A0A1X2GHD0_9FUNG</name>
<dbReference type="Proteomes" id="UP000242146">
    <property type="component" value="Unassembled WGS sequence"/>
</dbReference>
<keyword evidence="3" id="KW-1185">Reference proteome</keyword>
<organism evidence="2 3">
    <name type="scientific">Hesseltinella vesiculosa</name>
    <dbReference type="NCBI Taxonomy" id="101127"/>
    <lineage>
        <taxon>Eukaryota</taxon>
        <taxon>Fungi</taxon>
        <taxon>Fungi incertae sedis</taxon>
        <taxon>Mucoromycota</taxon>
        <taxon>Mucoromycotina</taxon>
        <taxon>Mucoromycetes</taxon>
        <taxon>Mucorales</taxon>
        <taxon>Cunninghamellaceae</taxon>
        <taxon>Hesseltinella</taxon>
    </lineage>
</organism>
<evidence type="ECO:0000313" key="2">
    <source>
        <dbReference type="EMBL" id="ORX53677.1"/>
    </source>
</evidence>
<feature type="region of interest" description="Disordered" evidence="1">
    <location>
        <begin position="228"/>
        <end position="251"/>
    </location>
</feature>
<comment type="caution">
    <text evidence="2">The sequence shown here is derived from an EMBL/GenBank/DDBJ whole genome shotgun (WGS) entry which is preliminary data.</text>
</comment>
<protein>
    <submittedName>
        <fullName evidence="2">Uncharacterized protein</fullName>
    </submittedName>
</protein>